<dbReference type="AlphaFoldDB" id="A0A8T2TQD3"/>
<dbReference type="InterPro" id="IPR005516">
    <property type="entry name" value="Remorin_C"/>
</dbReference>
<accession>A0A8T2TQD3</accession>
<name>A0A8T2TQD3_CERRI</name>
<organism evidence="5 6">
    <name type="scientific">Ceratopteris richardii</name>
    <name type="common">Triangle waterfern</name>
    <dbReference type="NCBI Taxonomy" id="49495"/>
    <lineage>
        <taxon>Eukaryota</taxon>
        <taxon>Viridiplantae</taxon>
        <taxon>Streptophyta</taxon>
        <taxon>Embryophyta</taxon>
        <taxon>Tracheophyta</taxon>
        <taxon>Polypodiopsida</taxon>
        <taxon>Polypodiidae</taxon>
        <taxon>Polypodiales</taxon>
        <taxon>Pteridineae</taxon>
        <taxon>Pteridaceae</taxon>
        <taxon>Parkerioideae</taxon>
        <taxon>Ceratopteris</taxon>
    </lineage>
</organism>
<dbReference type="EMBL" id="CM035416">
    <property type="protein sequence ID" value="KAH7424658.1"/>
    <property type="molecule type" value="Genomic_DNA"/>
</dbReference>
<dbReference type="Pfam" id="PF03763">
    <property type="entry name" value="Remorin_C"/>
    <property type="match status" value="1"/>
</dbReference>
<feature type="compositionally biased region" description="Low complexity" evidence="3">
    <location>
        <begin position="8"/>
        <end position="24"/>
    </location>
</feature>
<keyword evidence="2" id="KW-0175">Coiled coil</keyword>
<comment type="similarity">
    <text evidence="1">Belongs to the remorin family.</text>
</comment>
<dbReference type="OMA" id="NSYINAW"/>
<feature type="coiled-coil region" evidence="2">
    <location>
        <begin position="86"/>
        <end position="121"/>
    </location>
</feature>
<feature type="region of interest" description="Disordered" evidence="3">
    <location>
        <begin position="1"/>
        <end position="28"/>
    </location>
</feature>
<dbReference type="PANTHER" id="PTHR31775:SF5">
    <property type="entry name" value="REMORIN 1.4"/>
    <property type="match status" value="1"/>
</dbReference>
<dbReference type="OrthoDB" id="684343at2759"/>
<reference evidence="5" key="1">
    <citation type="submission" date="2021-08" db="EMBL/GenBank/DDBJ databases">
        <title>WGS assembly of Ceratopteris richardii.</title>
        <authorList>
            <person name="Marchant D.B."/>
            <person name="Chen G."/>
            <person name="Jenkins J."/>
            <person name="Shu S."/>
            <person name="Leebens-Mack J."/>
            <person name="Grimwood J."/>
            <person name="Schmutz J."/>
            <person name="Soltis P."/>
            <person name="Soltis D."/>
            <person name="Chen Z.-H."/>
        </authorList>
    </citation>
    <scope>NUCLEOTIDE SEQUENCE</scope>
    <source>
        <strain evidence="5">Whitten #5841</strain>
        <tissue evidence="5">Leaf</tissue>
    </source>
</reference>
<evidence type="ECO:0000256" key="2">
    <source>
        <dbReference type="SAM" id="Coils"/>
    </source>
</evidence>
<sequence>MAIGGAGSPSSASRNNSRFFSGRSSTRRVGDALAQVNREETNSYINAWEGKERANVNNRFEKAMSRISGWENAKKVAIDSSMRQSIQELERRKAIIMERMKNELAEVHRQAQQKIAKANATRQAELLRINEEAAAYRSQGLKPNKGLGCFDG</sequence>
<keyword evidence="6" id="KW-1185">Reference proteome</keyword>
<feature type="domain" description="Remorin C-terminal" evidence="4">
    <location>
        <begin position="40"/>
        <end position="145"/>
    </location>
</feature>
<proteinExistence type="inferred from homology"/>
<gene>
    <name evidence="5" type="ORF">KP509_11G018300</name>
</gene>
<evidence type="ECO:0000256" key="1">
    <source>
        <dbReference type="ARBA" id="ARBA00005711"/>
    </source>
</evidence>
<comment type="caution">
    <text evidence="5">The sequence shown here is derived from an EMBL/GenBank/DDBJ whole genome shotgun (WGS) entry which is preliminary data.</text>
</comment>
<dbReference type="PANTHER" id="PTHR31775">
    <property type="entry name" value="OS02G0117200 PROTEIN"/>
    <property type="match status" value="1"/>
</dbReference>
<protein>
    <recommendedName>
        <fullName evidence="4">Remorin C-terminal domain-containing protein</fullName>
    </recommendedName>
</protein>
<dbReference type="Proteomes" id="UP000825935">
    <property type="component" value="Chromosome 11"/>
</dbReference>
<evidence type="ECO:0000313" key="5">
    <source>
        <dbReference type="EMBL" id="KAH7424658.1"/>
    </source>
</evidence>
<evidence type="ECO:0000256" key="3">
    <source>
        <dbReference type="SAM" id="MobiDB-lite"/>
    </source>
</evidence>
<evidence type="ECO:0000313" key="6">
    <source>
        <dbReference type="Proteomes" id="UP000825935"/>
    </source>
</evidence>
<evidence type="ECO:0000259" key="4">
    <source>
        <dbReference type="Pfam" id="PF03763"/>
    </source>
</evidence>